<dbReference type="PROSITE" id="PS00028">
    <property type="entry name" value="ZINC_FINGER_C2H2_1"/>
    <property type="match status" value="1"/>
</dbReference>
<name>A0AAD5VVV0_9AGAR</name>
<feature type="region of interest" description="Disordered" evidence="10">
    <location>
        <begin position="73"/>
        <end position="195"/>
    </location>
</feature>
<evidence type="ECO:0000259" key="11">
    <source>
        <dbReference type="PROSITE" id="PS50157"/>
    </source>
</evidence>
<feature type="compositionally biased region" description="Polar residues" evidence="10">
    <location>
        <begin position="81"/>
        <end position="103"/>
    </location>
</feature>
<accession>A0AAD5VVV0</accession>
<keyword evidence="7" id="KW-0206">Cytoskeleton</keyword>
<feature type="region of interest" description="Disordered" evidence="10">
    <location>
        <begin position="1378"/>
        <end position="1409"/>
    </location>
</feature>
<dbReference type="Gene3D" id="2.30.30.190">
    <property type="entry name" value="CAP Gly-rich-like domain"/>
    <property type="match status" value="1"/>
</dbReference>
<evidence type="ECO:0000259" key="12">
    <source>
        <dbReference type="PROSITE" id="PS50245"/>
    </source>
</evidence>
<dbReference type="SMART" id="SM01052">
    <property type="entry name" value="CAP_GLY"/>
    <property type="match status" value="1"/>
</dbReference>
<keyword evidence="5" id="KW-0243">Dynein</keyword>
<feature type="region of interest" description="Disordered" evidence="10">
    <location>
        <begin position="1878"/>
        <end position="1987"/>
    </location>
</feature>
<evidence type="ECO:0000313" key="13">
    <source>
        <dbReference type="EMBL" id="KAJ3570761.1"/>
    </source>
</evidence>
<keyword evidence="8" id="KW-0862">Zinc</keyword>
<feature type="coiled-coil region" evidence="9">
    <location>
        <begin position="408"/>
        <end position="532"/>
    </location>
</feature>
<dbReference type="SUPFAM" id="SSF74924">
    <property type="entry name" value="Cap-Gly domain"/>
    <property type="match status" value="1"/>
</dbReference>
<comment type="caution">
    <text evidence="13">The sequence shown here is derived from an EMBL/GenBank/DDBJ whole genome shotgun (WGS) entry which is preliminary data.</text>
</comment>
<evidence type="ECO:0000256" key="9">
    <source>
        <dbReference type="SAM" id="Coils"/>
    </source>
</evidence>
<dbReference type="GO" id="GO:0030286">
    <property type="term" value="C:dynein complex"/>
    <property type="evidence" value="ECO:0007669"/>
    <property type="project" value="UniProtKB-KW"/>
</dbReference>
<feature type="region of interest" description="Disordered" evidence="10">
    <location>
        <begin position="1582"/>
        <end position="1727"/>
    </location>
</feature>
<feature type="domain" description="C2H2-type" evidence="11">
    <location>
        <begin position="1446"/>
        <end position="1475"/>
    </location>
</feature>
<keyword evidence="6 9" id="KW-0175">Coiled coil</keyword>
<protein>
    <recommendedName>
        <fullName evidence="15">CAP-Gly domain-containing protein</fullName>
    </recommendedName>
</protein>
<evidence type="ECO:0000256" key="4">
    <source>
        <dbReference type="ARBA" id="ARBA00022701"/>
    </source>
</evidence>
<feature type="compositionally biased region" description="Acidic residues" evidence="10">
    <location>
        <begin position="1747"/>
        <end position="1776"/>
    </location>
</feature>
<evidence type="ECO:0000256" key="2">
    <source>
        <dbReference type="ARBA" id="ARBA00011010"/>
    </source>
</evidence>
<sequence>MDPPLGSIVTIAQGKGVVRFSGTIHTAAGKWIGVELYEPNGKNDGSIQNTVYFSCKKPYGIFVHQSKILDVHGMESDSRPTTRPQGHQRNNSQSLLRSSTLRPASNTGGGSVSSAASSPRAGSPAKLPPASSSNRLPQVQQRQATSSPTKRAPGGLNLQPRRSIALRQSPNSDVPPSPGPTSPAPPPSSFVKKSTVASTAPGVAAAQIRVKRTSSPLSLPPETADTAISPSTSPNVPAPIHTERPPSIQQPATRPQQDDTELQELRVRLRVLEAKRTDDARRIRELENQLEEAKNFVAVKPKLLLKLNQLQQDLISTKRELSDAQQLSQLAEGRVLDAQEQLEMAMLDKEMAEERAEGAEGEVEELKEKLAVLEVEIGVMKGEGGEGDGSVGGGGNGGETNVKGSLAYIQLEKQNERLKEALIKLRDLSQDTEHEQRKRIQEMEKDIETLDELQVQYDETLIKLSNAETEIEGLKLQLDDALHAEDLLVKLTERNLELGEKIEEMRITIEDLEALKELNDELEENHMETEKQLYDDIEKRDAEIREQMGRIVGLEDAYQDLEGTVGQFRELVLQLQTELDALRAQTQTAQNESATAASQAAAMISLNMKLQSSAAKNLARNIDLEIKKLEARESKELLAIVQPYLPQLYIQSDFDATHCYLFFLRLSYKMDLINTTIAQKHNLPDSLNQMNQPSSSTQTHPTTQGSGQPISEVLVGICEMRGRIAQLSTLCKRFARVLKCVDVETFLNVGGRIFPEVKGVEKRVDMHVELLRRDEFREMECVSDVAKIQAQFDHLAETYFDGFDFDLGERELGYAVSFDSDLDMFSASVALTKTCVVTVMEDQDVVLDLGGYDVETELLEPLQKLLDLCRSAKVLSKKLTKRLDDLIQDSAALKASIIPQLKALSNPVAELVNFGISLAQLIMNHTNDARSSKSSFQLTTVMGFVKNTATSTVAKDLKPTESPWDAVGDAISKLVEEGTKMMPLVLENENVIKINSTPPWILRISEIKAALEVNVEAERKVAKLNDEMQALMRSLKSKDQNIQEASVKIEWMERRMEAAKKQAEVIGNLEMELMDMKKQKRDYEEAMEHLQADLDVLEQDNVKLKALTAGQEKQASGAQQIETENIAIEGSWETSYLLEQIEALRGTVRFLRTENSYLKGQDLLREIESLPRLYVPAAAPPTPPLVPSGLSDTESDGDSDEDDPLGGGRRRVTLRTLTTETKMLYRDVIRFSSSPKVVDLSALSAKRNESSRRGWMPRSKTPAAQVLERKMQAERLGRRVQGLLERAIRNKARQGRIGICDLSEGKWVPEWRAEYGEPELGLLERVTIDATGSFIPHHSLHLHLPLRLPADGADDTLHCLEVDHWSYGQTRRSGTSKFFCGEPTSGGKRGGGHSRKRSSTEGKSGSEPYNAPLWPCEINGCGKQFVREADLRRHQRTTKVHANPNFVCGECGASFTRTDALKRHEKSKSHVARAPSFNSGVFIEDAAPTAASTSSRSRSSRSLSPGPSREKERERRERERRLGDRELPPPLSLSSRYYRPHSLTSIPSSLPQPAAPFSHQQTHSSSLNAILASPISTPRLHPANWASPYPGPTNGYAHSPPPPPPQVPSPPKPSNGHYVPQYRYPPRSPPRMVSQLLAPKHHPTPLSHEPQHRHGHEPSSSSSSSKLGLQDPRPREHLDTCRIPSDTRIDSSLKGNEAPSITALRSKETPSFTPSPSPAPTPKSQLLAPPIAATSSEETTLALATLTDDDSNSSDDDEPEENDDEVDELESTDSETEIPQPKTSPPLEAVTKEVLHGSGGHITATSTTIIRDIDIEACIDPDATGITEEEVKAALDDVRKQEELEQEQALVEHQVKAQNTMAVVDGLGIGIRARGTDVDRAEDDDGRSPFLSEMVLSSSAVNGRHGRGRNLDRRASPGGGRRVLRDSRSPPLLLEDPRDDVHLDEEFPHHHHPRHHSTRQQNHDELEDEIPGSRMEGGSSSDVDMKVGYDIDDSDVDNVGDVFEKGVAGIMGANRLTKNGTNAMDVDEDDGINDSGPESGSLPVHDRPGRDHNRHRRHIGYSNGGSGGGSGAFTSPSDSLDRSVSRSPFEQQPQYRHERLPHPHVLARSSQHTAQQHQQQQLHPISYALGLGADSNLFTSGVYGSSNDAFMKPKKRQLLPFAFVLGEEFRSRVTFVLPPPPLHAIPFIPPPRIHDTRIQCTASHRKPTHYTAFLIPPETTSFDLPSSPKAYG</sequence>
<feature type="compositionally biased region" description="Pro residues" evidence="10">
    <location>
        <begin position="173"/>
        <end position="188"/>
    </location>
</feature>
<dbReference type="GO" id="GO:0008270">
    <property type="term" value="F:zinc ion binding"/>
    <property type="evidence" value="ECO:0007669"/>
    <property type="project" value="UniProtKB-KW"/>
</dbReference>
<feature type="compositionally biased region" description="Low complexity" evidence="10">
    <location>
        <begin position="692"/>
        <end position="707"/>
    </location>
</feature>
<dbReference type="Pfam" id="PF01302">
    <property type="entry name" value="CAP_GLY"/>
    <property type="match status" value="1"/>
</dbReference>
<dbReference type="Proteomes" id="UP001213000">
    <property type="component" value="Unassembled WGS sequence"/>
</dbReference>
<evidence type="ECO:0000256" key="10">
    <source>
        <dbReference type="SAM" id="MobiDB-lite"/>
    </source>
</evidence>
<evidence type="ECO:0000256" key="7">
    <source>
        <dbReference type="ARBA" id="ARBA00023212"/>
    </source>
</evidence>
<keyword evidence="8" id="KW-0863">Zinc-finger</keyword>
<feature type="coiled-coil region" evidence="9">
    <location>
        <begin position="269"/>
        <end position="383"/>
    </location>
</feature>
<feature type="compositionally biased region" description="Basic and acidic residues" evidence="10">
    <location>
        <begin position="1508"/>
        <end position="1527"/>
    </location>
</feature>
<feature type="region of interest" description="Disordered" evidence="10">
    <location>
        <begin position="684"/>
        <end position="707"/>
    </location>
</feature>
<comment type="subcellular location">
    <subcellularLocation>
        <location evidence="1">Cytoplasm</location>
        <location evidence="1">Cytoskeleton</location>
    </subcellularLocation>
</comment>
<feature type="region of interest" description="Disordered" evidence="10">
    <location>
        <begin position="1746"/>
        <end position="1787"/>
    </location>
</feature>
<evidence type="ECO:0000313" key="14">
    <source>
        <dbReference type="Proteomes" id="UP001213000"/>
    </source>
</evidence>
<feature type="coiled-coil region" evidence="9">
    <location>
        <begin position="565"/>
        <end position="632"/>
    </location>
</feature>
<feature type="compositionally biased region" description="Basic and acidic residues" evidence="10">
    <location>
        <begin position="1935"/>
        <end position="1948"/>
    </location>
</feature>
<keyword evidence="14" id="KW-1185">Reference proteome</keyword>
<dbReference type="PANTHER" id="PTHR18916:SF93">
    <property type="entry name" value="RESTIN HOMOLOG"/>
    <property type="match status" value="1"/>
</dbReference>
<dbReference type="InterPro" id="IPR000938">
    <property type="entry name" value="CAP-Gly_domain"/>
</dbReference>
<organism evidence="13 14">
    <name type="scientific">Leucocoprinus birnbaumii</name>
    <dbReference type="NCBI Taxonomy" id="56174"/>
    <lineage>
        <taxon>Eukaryota</taxon>
        <taxon>Fungi</taxon>
        <taxon>Dikarya</taxon>
        <taxon>Basidiomycota</taxon>
        <taxon>Agaricomycotina</taxon>
        <taxon>Agaricomycetes</taxon>
        <taxon>Agaricomycetidae</taxon>
        <taxon>Agaricales</taxon>
        <taxon>Agaricineae</taxon>
        <taxon>Agaricaceae</taxon>
        <taxon>Leucocoprinus</taxon>
    </lineage>
</organism>
<feature type="compositionally biased region" description="Gly residues" evidence="10">
    <location>
        <begin position="2062"/>
        <end position="2071"/>
    </location>
</feature>
<keyword evidence="3" id="KW-0963">Cytoplasm</keyword>
<feature type="compositionally biased region" description="Polar residues" evidence="10">
    <location>
        <begin position="2085"/>
        <end position="2094"/>
    </location>
</feature>
<feature type="compositionally biased region" description="Low complexity" evidence="10">
    <location>
        <begin position="112"/>
        <end position="123"/>
    </location>
</feature>
<feature type="region of interest" description="Disordered" evidence="10">
    <location>
        <begin position="1487"/>
        <end position="1565"/>
    </location>
</feature>
<dbReference type="SUPFAM" id="SSF57667">
    <property type="entry name" value="beta-beta-alpha zinc fingers"/>
    <property type="match status" value="1"/>
</dbReference>
<dbReference type="PROSITE" id="PS50157">
    <property type="entry name" value="ZINC_FINGER_C2H2_2"/>
    <property type="match status" value="2"/>
</dbReference>
<evidence type="ECO:0008006" key="15">
    <source>
        <dbReference type="Google" id="ProtNLM"/>
    </source>
</evidence>
<dbReference type="InterPro" id="IPR022157">
    <property type="entry name" value="Dynactin"/>
</dbReference>
<feature type="domain" description="CAP-Gly" evidence="12">
    <location>
        <begin position="22"/>
        <end position="64"/>
    </location>
</feature>
<dbReference type="InterPro" id="IPR036236">
    <property type="entry name" value="Znf_C2H2_sf"/>
</dbReference>
<feature type="coiled-coil region" evidence="9">
    <location>
        <begin position="1007"/>
        <end position="1107"/>
    </location>
</feature>
<keyword evidence="8" id="KW-0479">Metal-binding</keyword>
<feature type="compositionally biased region" description="Basic residues" evidence="10">
    <location>
        <begin position="1949"/>
        <end position="1958"/>
    </location>
</feature>
<dbReference type="EMBL" id="JANIEX010000220">
    <property type="protein sequence ID" value="KAJ3570761.1"/>
    <property type="molecule type" value="Genomic_DNA"/>
</dbReference>
<reference evidence="13" key="1">
    <citation type="submission" date="2022-07" db="EMBL/GenBank/DDBJ databases">
        <title>Genome Sequence of Leucocoprinus birnbaumii.</title>
        <authorList>
            <person name="Buettner E."/>
        </authorList>
    </citation>
    <scope>NUCLEOTIDE SEQUENCE</scope>
    <source>
        <strain evidence="13">VT141</strain>
    </source>
</reference>
<dbReference type="Pfam" id="PF12455">
    <property type="entry name" value="Dynactin"/>
    <property type="match status" value="1"/>
</dbReference>
<feature type="compositionally biased region" description="Basic and acidic residues" evidence="10">
    <location>
        <begin position="1672"/>
        <end position="1691"/>
    </location>
</feature>
<feature type="compositionally biased region" description="Acidic residues" evidence="10">
    <location>
        <begin position="1193"/>
        <end position="1204"/>
    </location>
</feature>
<feature type="compositionally biased region" description="Polar residues" evidence="10">
    <location>
        <begin position="226"/>
        <end position="235"/>
    </location>
</feature>
<proteinExistence type="inferred from homology"/>
<dbReference type="InterPro" id="IPR036859">
    <property type="entry name" value="CAP-Gly_dom_sf"/>
</dbReference>
<feature type="region of interest" description="Disordered" evidence="10">
    <location>
        <begin position="1178"/>
        <end position="1211"/>
    </location>
</feature>
<evidence type="ECO:0000256" key="6">
    <source>
        <dbReference type="ARBA" id="ARBA00023054"/>
    </source>
</evidence>
<feature type="compositionally biased region" description="Polar residues" evidence="10">
    <location>
        <begin position="130"/>
        <end position="149"/>
    </location>
</feature>
<dbReference type="GO" id="GO:0005874">
    <property type="term" value="C:microtubule"/>
    <property type="evidence" value="ECO:0007669"/>
    <property type="project" value="UniProtKB-KW"/>
</dbReference>
<feature type="region of interest" description="Disordered" evidence="10">
    <location>
        <begin position="207"/>
        <end position="259"/>
    </location>
</feature>
<evidence type="ECO:0000256" key="3">
    <source>
        <dbReference type="ARBA" id="ARBA00022490"/>
    </source>
</evidence>
<gene>
    <name evidence="13" type="ORF">NP233_g4188</name>
</gene>
<evidence type="ECO:0000256" key="1">
    <source>
        <dbReference type="ARBA" id="ARBA00004245"/>
    </source>
</evidence>
<keyword evidence="4" id="KW-0493">Microtubule</keyword>
<feature type="compositionally biased region" description="Low complexity" evidence="10">
    <location>
        <begin position="1487"/>
        <end position="1507"/>
    </location>
</feature>
<dbReference type="PANTHER" id="PTHR18916">
    <property type="entry name" value="DYNACTIN 1-RELATED MICROTUBULE-BINDING"/>
    <property type="match status" value="1"/>
</dbReference>
<feature type="compositionally biased region" description="Polar residues" evidence="10">
    <location>
        <begin position="1542"/>
        <end position="1551"/>
    </location>
</feature>
<comment type="similarity">
    <text evidence="2">Belongs to the dynactin 150 kDa subunit family.</text>
</comment>
<feature type="domain" description="C2H2-type" evidence="11">
    <location>
        <begin position="1414"/>
        <end position="1446"/>
    </location>
</feature>
<dbReference type="PROSITE" id="PS50245">
    <property type="entry name" value="CAP_GLY_2"/>
    <property type="match status" value="1"/>
</dbReference>
<dbReference type="SMART" id="SM00355">
    <property type="entry name" value="ZnF_C2H2"/>
    <property type="match status" value="2"/>
</dbReference>
<evidence type="ECO:0000256" key="8">
    <source>
        <dbReference type="PROSITE-ProRule" id="PRU00042"/>
    </source>
</evidence>
<dbReference type="InterPro" id="IPR013087">
    <property type="entry name" value="Znf_C2H2_type"/>
</dbReference>
<dbReference type="Gene3D" id="3.30.160.60">
    <property type="entry name" value="Classic Zinc Finger"/>
    <property type="match status" value="1"/>
</dbReference>
<dbReference type="Pfam" id="PF00096">
    <property type="entry name" value="zf-C2H2"/>
    <property type="match status" value="2"/>
</dbReference>
<evidence type="ECO:0000256" key="5">
    <source>
        <dbReference type="ARBA" id="ARBA00023017"/>
    </source>
</evidence>
<feature type="region of interest" description="Disordered" evidence="10">
    <location>
        <begin position="2018"/>
        <end position="2097"/>
    </location>
</feature>
<feature type="compositionally biased region" description="Pro residues" evidence="10">
    <location>
        <begin position="1599"/>
        <end position="1613"/>
    </location>
</feature>